<dbReference type="SUPFAM" id="SSF89392">
    <property type="entry name" value="Prokaryotic lipoproteins and lipoprotein localization factors"/>
    <property type="match status" value="1"/>
</dbReference>
<accession>A0A9E8HK08</accession>
<dbReference type="Pfam" id="PF17131">
    <property type="entry name" value="LolA_like"/>
    <property type="match status" value="1"/>
</dbReference>
<evidence type="ECO:0000256" key="2">
    <source>
        <dbReference type="ARBA" id="ARBA00022448"/>
    </source>
</evidence>
<evidence type="ECO:0000259" key="6">
    <source>
        <dbReference type="Pfam" id="PF17131"/>
    </source>
</evidence>
<dbReference type="EMBL" id="CP101527">
    <property type="protein sequence ID" value="UZW74176.1"/>
    <property type="molecule type" value="Genomic_DNA"/>
</dbReference>
<sequence length="248" mass="29076">MARHLSHYCIIVFLLLSSTFATANEEAVALLTKIDELYRSDSSISTMKMQIVTPNWERTLEMQSWTIGMDDTFIRILSPKKDQGVATLKKDREMWNYFPKINKVIKVPPSMMMGSWMGSDFTNDDLVREVSLVKEYHVEKEDFEGKHKLTLTPKESTVTVWGRIEILVEKESLLPIEQRYFNDKGEKVRSMYFSDIKTFSGKRLPSKMSMVPHNKEHHKTVIEYVELTFDTEIDDSIFTLRNLKKRYK</sequence>
<dbReference type="PANTHER" id="PTHR37507">
    <property type="entry name" value="SPORULATION PROTEIN YDCC"/>
    <property type="match status" value="1"/>
</dbReference>
<dbReference type="InterPro" id="IPR052944">
    <property type="entry name" value="Sporulation_related"/>
</dbReference>
<dbReference type="Proteomes" id="UP001164472">
    <property type="component" value="Chromosome"/>
</dbReference>
<evidence type="ECO:0000256" key="5">
    <source>
        <dbReference type="SAM" id="SignalP"/>
    </source>
</evidence>
<dbReference type="KEGG" id="asem:NNL22_14270"/>
<gene>
    <name evidence="7" type="ORF">NNL22_14270</name>
</gene>
<keyword evidence="8" id="KW-1185">Reference proteome</keyword>
<feature type="domain" description="Uncharacterized protein TP-0789" evidence="6">
    <location>
        <begin position="69"/>
        <end position="245"/>
    </location>
</feature>
<evidence type="ECO:0000313" key="7">
    <source>
        <dbReference type="EMBL" id="UZW74176.1"/>
    </source>
</evidence>
<evidence type="ECO:0000256" key="4">
    <source>
        <dbReference type="ARBA" id="ARBA00022927"/>
    </source>
</evidence>
<protein>
    <submittedName>
        <fullName evidence="7">Outer membrane lipoprotein-sorting protein</fullName>
    </submittedName>
</protein>
<name>A0A9E8HK08_9ALTE</name>
<dbReference type="Gene3D" id="2.50.20.10">
    <property type="entry name" value="Lipoprotein localisation LolA/LolB/LppX"/>
    <property type="match status" value="1"/>
</dbReference>
<comment type="subunit">
    <text evidence="1">Monomer.</text>
</comment>
<dbReference type="PANTHER" id="PTHR37507:SF2">
    <property type="entry name" value="SPORULATION PROTEIN YDCC"/>
    <property type="match status" value="1"/>
</dbReference>
<keyword evidence="7" id="KW-0449">Lipoprotein</keyword>
<dbReference type="InterPro" id="IPR033399">
    <property type="entry name" value="TP_0789-like"/>
</dbReference>
<dbReference type="GO" id="GO:0015031">
    <property type="term" value="P:protein transport"/>
    <property type="evidence" value="ECO:0007669"/>
    <property type="project" value="UniProtKB-KW"/>
</dbReference>
<feature type="signal peptide" evidence="5">
    <location>
        <begin position="1"/>
        <end position="23"/>
    </location>
</feature>
<evidence type="ECO:0000256" key="3">
    <source>
        <dbReference type="ARBA" id="ARBA00022729"/>
    </source>
</evidence>
<reference evidence="7" key="1">
    <citation type="submission" date="2022-07" db="EMBL/GenBank/DDBJ databases">
        <title>Alkalimarinus sp. nov., isolated from gut of a Alitta virens.</title>
        <authorList>
            <person name="Yang A.I."/>
            <person name="Shin N.-R."/>
        </authorList>
    </citation>
    <scope>NUCLEOTIDE SEQUENCE</scope>
    <source>
        <strain evidence="7">FA028</strain>
    </source>
</reference>
<keyword evidence="4" id="KW-0653">Protein transport</keyword>
<dbReference type="CDD" id="cd16329">
    <property type="entry name" value="LolA_like"/>
    <property type="match status" value="1"/>
</dbReference>
<keyword evidence="2" id="KW-0813">Transport</keyword>
<organism evidence="7 8">
    <name type="scientific">Alkalimarinus sediminis</name>
    <dbReference type="NCBI Taxonomy" id="1632866"/>
    <lineage>
        <taxon>Bacteria</taxon>
        <taxon>Pseudomonadati</taxon>
        <taxon>Pseudomonadota</taxon>
        <taxon>Gammaproteobacteria</taxon>
        <taxon>Alteromonadales</taxon>
        <taxon>Alteromonadaceae</taxon>
        <taxon>Alkalimarinus</taxon>
    </lineage>
</organism>
<proteinExistence type="predicted"/>
<dbReference type="RefSeq" id="WP_251811223.1">
    <property type="nucleotide sequence ID" value="NZ_CP101527.1"/>
</dbReference>
<feature type="chain" id="PRO_5039658535" evidence="5">
    <location>
        <begin position="24"/>
        <end position="248"/>
    </location>
</feature>
<dbReference type="InterPro" id="IPR029046">
    <property type="entry name" value="LolA/LolB/LppX"/>
</dbReference>
<evidence type="ECO:0000313" key="8">
    <source>
        <dbReference type="Proteomes" id="UP001164472"/>
    </source>
</evidence>
<evidence type="ECO:0000256" key="1">
    <source>
        <dbReference type="ARBA" id="ARBA00011245"/>
    </source>
</evidence>
<keyword evidence="3 5" id="KW-0732">Signal</keyword>
<dbReference type="AlphaFoldDB" id="A0A9E8HK08"/>